<evidence type="ECO:0008006" key="3">
    <source>
        <dbReference type="Google" id="ProtNLM"/>
    </source>
</evidence>
<dbReference type="InterPro" id="IPR021372">
    <property type="entry name" value="DUF2989"/>
</dbReference>
<gene>
    <name evidence="1" type="ORF">JF50_02095</name>
</gene>
<reference evidence="1 2" key="1">
    <citation type="submission" date="2014-12" db="EMBL/GenBank/DDBJ databases">
        <title>Draft Genome Sequence of Pseudoalteromonas luteoviolacea HI1.</title>
        <authorList>
            <person name="Asahina A.Y."/>
            <person name="Hadfield M.G."/>
        </authorList>
    </citation>
    <scope>NUCLEOTIDE SEQUENCE [LARGE SCALE GENOMIC DNA]</scope>
    <source>
        <strain evidence="1 2">HI1</strain>
    </source>
</reference>
<comment type="caution">
    <text evidence="1">The sequence shown here is derived from an EMBL/GenBank/DDBJ whole genome shotgun (WGS) entry which is preliminary data.</text>
</comment>
<proteinExistence type="predicted"/>
<sequence length="269" mass="31216">MANKWMLAIIGASLLTQLSGCEEPLTLAKVCEETPGFCNDLNKDSHCKEERASVIIGRYVEYKDPTDDNKYQLLKQFEAYNECVSLAAKIEHIKLKEKTTSRVEGHLTSLKEMNRIYQDTKQTSHPGLLYYHWSRNNSQFAMNKLLRQEDEPYVRQSQEIQMFLATYYAKFDDDKTIDFLYRVLELNQAGQTPDLEVYKALVSIFYKQKKYKHAYTFARIAQLSGFKEIDIIDIEHELTSRGRSIGVLNQLALKTREEIETGKFLSPRG</sequence>
<dbReference type="Proteomes" id="UP000031327">
    <property type="component" value="Unassembled WGS sequence"/>
</dbReference>
<dbReference type="AlphaFoldDB" id="A0A0C1QUQ9"/>
<dbReference type="Pfam" id="PF11207">
    <property type="entry name" value="DUF2989"/>
    <property type="match status" value="1"/>
</dbReference>
<evidence type="ECO:0000313" key="2">
    <source>
        <dbReference type="Proteomes" id="UP000031327"/>
    </source>
</evidence>
<evidence type="ECO:0000313" key="1">
    <source>
        <dbReference type="EMBL" id="KID58682.1"/>
    </source>
</evidence>
<dbReference type="EMBL" id="JWIC01000003">
    <property type="protein sequence ID" value="KID58682.1"/>
    <property type="molecule type" value="Genomic_DNA"/>
</dbReference>
<organism evidence="1 2">
    <name type="scientific">Pseudoalteromonas luteoviolacea</name>
    <dbReference type="NCBI Taxonomy" id="43657"/>
    <lineage>
        <taxon>Bacteria</taxon>
        <taxon>Pseudomonadati</taxon>
        <taxon>Pseudomonadota</taxon>
        <taxon>Gammaproteobacteria</taxon>
        <taxon>Alteromonadales</taxon>
        <taxon>Pseudoalteromonadaceae</taxon>
        <taxon>Pseudoalteromonas</taxon>
    </lineage>
</organism>
<protein>
    <recommendedName>
        <fullName evidence="3">DUF2989 domain-containing protein</fullName>
    </recommendedName>
</protein>
<name>A0A0C1QUQ9_9GAMM</name>
<dbReference type="OrthoDB" id="5900133at2"/>
<accession>A0A0C1QUQ9</accession>
<dbReference type="RefSeq" id="WP_039607851.1">
    <property type="nucleotide sequence ID" value="NZ_JWIC01000003.1"/>
</dbReference>